<dbReference type="OrthoDB" id="9801622at2"/>
<keyword evidence="2" id="KW-1133">Transmembrane helix</keyword>
<reference evidence="6" key="2">
    <citation type="submission" date="2016-12" db="EMBL/GenBank/DDBJ databases">
        <title>Whole genome sequencing of Sphingomonas sp. ABOJV.</title>
        <authorList>
            <person name="Conlan S."/>
            <person name="Thomas P.J."/>
            <person name="Mullikin J."/>
            <person name="Palmore T.N."/>
            <person name="Frank K.M."/>
            <person name="Segre J.A."/>
        </authorList>
    </citation>
    <scope>NUCLEOTIDE SEQUENCE [LARGE SCALE GENOMIC DNA]</scope>
    <source>
        <strain evidence="6">ABOJV</strain>
    </source>
</reference>
<keyword evidence="6" id="KW-1185">Reference proteome</keyword>
<evidence type="ECO:0000313" key="7">
    <source>
        <dbReference type="Proteomes" id="UP000286681"/>
    </source>
</evidence>
<evidence type="ECO:0000313" key="6">
    <source>
        <dbReference type="Proteomes" id="UP000185161"/>
    </source>
</evidence>
<feature type="region of interest" description="Disordered" evidence="1">
    <location>
        <begin position="1"/>
        <end position="22"/>
    </location>
</feature>
<dbReference type="EMBL" id="CP018820">
    <property type="protein sequence ID" value="APR51813.1"/>
    <property type="molecule type" value="Genomic_DNA"/>
</dbReference>
<dbReference type="InterPro" id="IPR036938">
    <property type="entry name" value="PAP2/HPO_sf"/>
</dbReference>
<evidence type="ECO:0000313" key="5">
    <source>
        <dbReference type="EMBL" id="RSV08151.1"/>
    </source>
</evidence>
<reference evidence="4" key="1">
    <citation type="submission" date="2016-12" db="EMBL/GenBank/DDBJ databases">
        <title>Whole genome sequencing of Sphingomonas koreensis.</title>
        <authorList>
            <person name="Conlan S."/>
            <person name="Thomas P.J."/>
            <person name="Mullikin J."/>
            <person name="Palmore T.N."/>
            <person name="Frank K.M."/>
            <person name="Segre J.A."/>
        </authorList>
    </citation>
    <scope>NUCLEOTIDE SEQUENCE</scope>
    <source>
        <strain evidence="4">ABOJV</strain>
    </source>
</reference>
<evidence type="ECO:0000256" key="2">
    <source>
        <dbReference type="SAM" id="Phobius"/>
    </source>
</evidence>
<evidence type="ECO:0000256" key="1">
    <source>
        <dbReference type="SAM" id="MobiDB-lite"/>
    </source>
</evidence>
<dbReference type="Gene3D" id="1.20.144.10">
    <property type="entry name" value="Phosphatidic acid phosphatase type 2/haloperoxidase"/>
    <property type="match status" value="1"/>
</dbReference>
<protein>
    <submittedName>
        <fullName evidence="4 5">PAP2 family protein</fullName>
    </submittedName>
</protein>
<feature type="transmembrane region" description="Helical" evidence="2">
    <location>
        <begin position="189"/>
        <end position="209"/>
    </location>
</feature>
<feature type="transmembrane region" description="Helical" evidence="2">
    <location>
        <begin position="30"/>
        <end position="53"/>
    </location>
</feature>
<dbReference type="SMART" id="SM00014">
    <property type="entry name" value="acidPPc"/>
    <property type="match status" value="1"/>
</dbReference>
<dbReference type="STRING" id="93064.BRX40_04635"/>
<feature type="transmembrane region" description="Helical" evidence="2">
    <location>
        <begin position="118"/>
        <end position="140"/>
    </location>
</feature>
<sequence>MSEAPLSLAGLTEAPVTPDQSAPDVRHPPLVLAAMAALAGAVLVVAILGHTIASGSRFAFDSTIMLALRQDGNLAVPAGPFWLKQAMIDVTALGGETVLTLAVAVTIGFLIASRHLLAAALVFAGTVTGSIAVASVKIWVGRERPALVDHLVEVGSASFPSGHAANSAIIYLTIVLLSIQIITRRTARWFLFGVTVLLVAAIGMSRVYLGVHWPSDVLAGWSFGTLWALAWWAFGSWLRLRLTRDTRA</sequence>
<dbReference type="CDD" id="cd03392">
    <property type="entry name" value="PAP2_like_2"/>
    <property type="match status" value="1"/>
</dbReference>
<dbReference type="PANTHER" id="PTHR14969:SF13">
    <property type="entry name" value="AT30094P"/>
    <property type="match status" value="1"/>
</dbReference>
<reference evidence="5 7" key="3">
    <citation type="submission" date="2018-07" db="EMBL/GenBank/DDBJ databases">
        <title>Genomic and Epidemiologic Investigation of an Indolent Hospital Outbreak.</title>
        <authorList>
            <person name="Johnson R.C."/>
            <person name="Deming C."/>
            <person name="Conlan S."/>
            <person name="Zellmer C.J."/>
            <person name="Michelin A.V."/>
            <person name="Lee-Lin S."/>
            <person name="Thomas P.J."/>
            <person name="Park M."/>
            <person name="Weingarten R.A."/>
            <person name="Less J."/>
            <person name="Dekker J.P."/>
            <person name="Frank K.M."/>
            <person name="Musser K.A."/>
            <person name="Mcquiston J.R."/>
            <person name="Henderson D.K."/>
            <person name="Lau A.F."/>
            <person name="Palmore T.N."/>
            <person name="Segre J.A."/>
        </authorList>
    </citation>
    <scope>NUCLEOTIDE SEQUENCE [LARGE SCALE GENOMIC DNA]</scope>
    <source>
        <strain evidence="5 7">SK-NIH.Env10_0317</strain>
    </source>
</reference>
<dbReference type="EMBL" id="QQWO01000001">
    <property type="protein sequence ID" value="RSV08151.1"/>
    <property type="molecule type" value="Genomic_DNA"/>
</dbReference>
<organism evidence="4 6">
    <name type="scientific">Sphingomonas koreensis</name>
    <dbReference type="NCBI Taxonomy" id="93064"/>
    <lineage>
        <taxon>Bacteria</taxon>
        <taxon>Pseudomonadati</taxon>
        <taxon>Pseudomonadota</taxon>
        <taxon>Alphaproteobacteria</taxon>
        <taxon>Sphingomonadales</taxon>
        <taxon>Sphingomonadaceae</taxon>
        <taxon>Sphingomonas</taxon>
    </lineage>
</organism>
<name>A0A1L6J785_9SPHN</name>
<evidence type="ECO:0000259" key="3">
    <source>
        <dbReference type="SMART" id="SM00014"/>
    </source>
</evidence>
<evidence type="ECO:0000313" key="4">
    <source>
        <dbReference type="EMBL" id="APR51813.1"/>
    </source>
</evidence>
<feature type="transmembrane region" description="Helical" evidence="2">
    <location>
        <begin position="221"/>
        <end position="240"/>
    </location>
</feature>
<keyword evidence="2" id="KW-0812">Transmembrane</keyword>
<feature type="transmembrane region" description="Helical" evidence="2">
    <location>
        <begin position="90"/>
        <end position="111"/>
    </location>
</feature>
<dbReference type="PANTHER" id="PTHR14969">
    <property type="entry name" value="SPHINGOSINE-1-PHOSPHATE PHOSPHOHYDROLASE"/>
    <property type="match status" value="1"/>
</dbReference>
<dbReference type="RefSeq" id="WP_075150818.1">
    <property type="nucleotide sequence ID" value="NZ_CP018820.1"/>
</dbReference>
<dbReference type="Pfam" id="PF01569">
    <property type="entry name" value="PAP2"/>
    <property type="match status" value="1"/>
</dbReference>
<feature type="domain" description="Phosphatidic acid phosphatase type 2/haloperoxidase" evidence="3">
    <location>
        <begin position="119"/>
        <end position="232"/>
    </location>
</feature>
<feature type="transmembrane region" description="Helical" evidence="2">
    <location>
        <begin position="160"/>
        <end position="182"/>
    </location>
</feature>
<dbReference type="SUPFAM" id="SSF48317">
    <property type="entry name" value="Acid phosphatase/Vanadium-dependent haloperoxidase"/>
    <property type="match status" value="1"/>
</dbReference>
<dbReference type="GeneID" id="44131841"/>
<dbReference type="InterPro" id="IPR000326">
    <property type="entry name" value="PAP2/HPO"/>
</dbReference>
<gene>
    <name evidence="4" type="ORF">BRX40_04635</name>
    <name evidence="5" type="ORF">CA257_01375</name>
</gene>
<keyword evidence="2" id="KW-0472">Membrane</keyword>
<proteinExistence type="predicted"/>
<dbReference type="Proteomes" id="UP000286681">
    <property type="component" value="Unassembled WGS sequence"/>
</dbReference>
<dbReference type="AlphaFoldDB" id="A0A1L6J785"/>
<dbReference type="KEGG" id="skr:BRX40_04635"/>
<accession>A0A1L6J785</accession>
<dbReference type="Proteomes" id="UP000185161">
    <property type="component" value="Chromosome"/>
</dbReference>